<evidence type="ECO:0000256" key="1">
    <source>
        <dbReference type="SAM" id="MobiDB-lite"/>
    </source>
</evidence>
<comment type="caution">
    <text evidence="2">The sequence shown here is derived from an EMBL/GenBank/DDBJ whole genome shotgun (WGS) entry which is preliminary data.</text>
</comment>
<protein>
    <recommendedName>
        <fullName evidence="4">Tubby C-terminal domain-containing protein</fullName>
    </recommendedName>
</protein>
<evidence type="ECO:0000313" key="2">
    <source>
        <dbReference type="EMBL" id="KAK8854440.1"/>
    </source>
</evidence>
<feature type="region of interest" description="Disordered" evidence="1">
    <location>
        <begin position="165"/>
        <end position="185"/>
    </location>
</feature>
<name>A0ABR2HXS6_9EUKA</name>
<feature type="compositionally biased region" description="Basic and acidic residues" evidence="1">
    <location>
        <begin position="171"/>
        <end position="183"/>
    </location>
</feature>
<accession>A0ABR2HXS6</accession>
<proteinExistence type="predicted"/>
<sequence>MTNQTFAVIYDNERFMVDPSHLFNASQKFRDLINERGQNINNIYLKISYDGFSARNVANFLKICQNQQTDVQNSELGEICLIAKMFQADQIYNTGVDFIQKNIDSNFSISPNEFKEINGNKYLLIEEEKEEVHNTIMESEYVSPIIHPNLNELEFDDSREKINVENTQNEDNSKDNNKTEQEHQKKKLHSVYYEIKYDSQFMKCPRFYFSKDGQVLYMAKQKNDEIFIGAGKNFHISENKIENCGKIKRECNDFNIVNTDEQEFKIRFVKFYEKYSMNLSFSHKGTQFTWRPKQPINIQSFSGEFKHQPIPSKKNIILQNSRNHPTYILRKMSKKSYECECHPAVNPMVAFAIALSQITGPISI</sequence>
<dbReference type="EMBL" id="JAPFFF010000021">
    <property type="protein sequence ID" value="KAK8854440.1"/>
    <property type="molecule type" value="Genomic_DNA"/>
</dbReference>
<gene>
    <name evidence="2" type="ORF">M9Y10_017002</name>
</gene>
<organism evidence="2 3">
    <name type="scientific">Tritrichomonas musculus</name>
    <dbReference type="NCBI Taxonomy" id="1915356"/>
    <lineage>
        <taxon>Eukaryota</taxon>
        <taxon>Metamonada</taxon>
        <taxon>Parabasalia</taxon>
        <taxon>Tritrichomonadida</taxon>
        <taxon>Tritrichomonadidae</taxon>
        <taxon>Tritrichomonas</taxon>
    </lineage>
</organism>
<reference evidence="2 3" key="1">
    <citation type="submission" date="2024-04" db="EMBL/GenBank/DDBJ databases">
        <title>Tritrichomonas musculus Genome.</title>
        <authorList>
            <person name="Alves-Ferreira E."/>
            <person name="Grigg M."/>
            <person name="Lorenzi H."/>
            <person name="Galac M."/>
        </authorList>
    </citation>
    <scope>NUCLEOTIDE SEQUENCE [LARGE SCALE GENOMIC DNA]</scope>
    <source>
        <strain evidence="2 3">EAF2021</strain>
    </source>
</reference>
<evidence type="ECO:0008006" key="4">
    <source>
        <dbReference type="Google" id="ProtNLM"/>
    </source>
</evidence>
<dbReference type="InterPro" id="IPR011333">
    <property type="entry name" value="SKP1/BTB/POZ_sf"/>
</dbReference>
<keyword evidence="3" id="KW-1185">Reference proteome</keyword>
<evidence type="ECO:0000313" key="3">
    <source>
        <dbReference type="Proteomes" id="UP001470230"/>
    </source>
</evidence>
<dbReference type="SUPFAM" id="SSF54695">
    <property type="entry name" value="POZ domain"/>
    <property type="match status" value="1"/>
</dbReference>
<dbReference type="Proteomes" id="UP001470230">
    <property type="component" value="Unassembled WGS sequence"/>
</dbReference>